<dbReference type="InterPro" id="IPR050816">
    <property type="entry name" value="Flavin-dep_Halogenase_NPB"/>
</dbReference>
<sequence length="498" mass="52687">MSNPRAPLRRIVVAGDGQLGSLAALAIKQALPFAEVIIIGTPVDNGALADRSPTALPFTNRFHDRLGLQEELLLLRAGGCHRLVLRYIGWGGHDGSGAVQHGAMPYGLSNDASLKTRFAQEWGGGSRSGTEGQSGSQFAGSVAEILAGRGQFAILPSETPTPLSDVDYALRWNPAAYRDLIIERAAAAGVRHIAGEISDTVPDGQGGLSALTIAGAGTIEADFFVDCTGPSAALLSRTAPVKRDDWQEYLPIRQLAFAQPVKPVLSLEDRVSLPQHGWLNELAGRDALQLMLALPDGVSDGQIMDMLGQPPAESISLNPGAVCEPWTGNVAALGDAAAQFEPLGFLNLDLAHRQLELLLEMLPGQVVDPRERDEYNRRAGLMAAGVRDVLGLHYAAPAAAERFGPLKQSAHLKRVLDQSSRRGRIPFSEELPLANQELSALLAALGMGSGLTPLALAEGNDAAEKSRAAFEAKAQAALSAAPPYGEWLGRFLQSNQPG</sequence>
<comment type="caution">
    <text evidence="1">The sequence shown here is derived from an EMBL/GenBank/DDBJ whole genome shotgun (WGS) entry which is preliminary data.</text>
</comment>
<gene>
    <name evidence="1" type="ORF">HKD42_00075</name>
</gene>
<evidence type="ECO:0000313" key="2">
    <source>
        <dbReference type="Proteomes" id="UP000561181"/>
    </source>
</evidence>
<dbReference type="GO" id="GO:0004497">
    <property type="term" value="F:monooxygenase activity"/>
    <property type="evidence" value="ECO:0007669"/>
    <property type="project" value="InterPro"/>
</dbReference>
<dbReference type="Pfam" id="PF04820">
    <property type="entry name" value="Trp_halogenase"/>
    <property type="match status" value="1"/>
</dbReference>
<dbReference type="SUPFAM" id="SSF51905">
    <property type="entry name" value="FAD/NAD(P)-binding domain"/>
    <property type="match status" value="1"/>
</dbReference>
<accession>A0A848QDH4</accession>
<evidence type="ECO:0008006" key="3">
    <source>
        <dbReference type="Google" id="ProtNLM"/>
    </source>
</evidence>
<dbReference type="PANTHER" id="PTHR43747">
    <property type="entry name" value="FAD-BINDING PROTEIN"/>
    <property type="match status" value="1"/>
</dbReference>
<proteinExistence type="predicted"/>
<reference evidence="1 2" key="1">
    <citation type="submission" date="2020-04" db="EMBL/GenBank/DDBJ databases">
        <authorList>
            <person name="Liu A."/>
        </authorList>
    </citation>
    <scope>NUCLEOTIDE SEQUENCE [LARGE SCALE GENOMIC DNA]</scope>
    <source>
        <strain evidence="1 2">RZ02</strain>
    </source>
</reference>
<keyword evidence="2" id="KW-1185">Reference proteome</keyword>
<dbReference type="EMBL" id="JABCRE010000002">
    <property type="protein sequence ID" value="NMW30462.1"/>
    <property type="molecule type" value="Genomic_DNA"/>
</dbReference>
<dbReference type="Gene3D" id="3.50.50.60">
    <property type="entry name" value="FAD/NAD(P)-binding domain"/>
    <property type="match status" value="1"/>
</dbReference>
<dbReference type="InterPro" id="IPR006905">
    <property type="entry name" value="Flavin_halogenase"/>
</dbReference>
<name>A0A848QDH4_9SPHN</name>
<evidence type="ECO:0000313" key="1">
    <source>
        <dbReference type="EMBL" id="NMW30462.1"/>
    </source>
</evidence>
<dbReference type="AlphaFoldDB" id="A0A848QDH4"/>
<protein>
    <recommendedName>
        <fullName evidence="3">Tryptophan halogenase</fullName>
    </recommendedName>
</protein>
<dbReference type="RefSeq" id="WP_170009168.1">
    <property type="nucleotide sequence ID" value="NZ_JABCRE010000002.1"/>
</dbReference>
<dbReference type="Proteomes" id="UP000561181">
    <property type="component" value="Unassembled WGS sequence"/>
</dbReference>
<dbReference type="PANTHER" id="PTHR43747:SF4">
    <property type="entry name" value="FLAVIN-DEPENDENT TRYPTOPHAN HALOGENASE"/>
    <property type="match status" value="1"/>
</dbReference>
<dbReference type="InterPro" id="IPR036188">
    <property type="entry name" value="FAD/NAD-bd_sf"/>
</dbReference>
<organism evidence="1 2">
    <name type="scientific">Pontixanthobacter rizhaonensis</name>
    <dbReference type="NCBI Taxonomy" id="2730337"/>
    <lineage>
        <taxon>Bacteria</taxon>
        <taxon>Pseudomonadati</taxon>
        <taxon>Pseudomonadota</taxon>
        <taxon>Alphaproteobacteria</taxon>
        <taxon>Sphingomonadales</taxon>
        <taxon>Erythrobacteraceae</taxon>
        <taxon>Pontixanthobacter</taxon>
    </lineage>
</organism>